<reference evidence="2" key="1">
    <citation type="submission" date="2020-05" db="EMBL/GenBank/DDBJ databases">
        <authorList>
            <person name="Rincon C."/>
            <person name="Sanders R I."/>
            <person name="Robbins C."/>
            <person name="Chaturvedi A."/>
        </authorList>
    </citation>
    <scope>NUCLEOTIDE SEQUENCE</scope>
    <source>
        <strain evidence="2">CHB12</strain>
    </source>
</reference>
<keyword evidence="1" id="KW-0812">Transmembrane</keyword>
<gene>
    <name evidence="2" type="ORF">CHRIB12_LOCUS13130</name>
</gene>
<sequence>MIVSEHDCTVLDDASETIAEIASKVSFRGAIYRFFCPRFVCSGVQVQNRHQHKSLVLCCVEEFDGFSLVRFLGGLFIYSVHLAGSLIIKLFIIVAETFADIIRLEKPHCAKIPKFSWLVSALCTILTSVEALDLMVLESFALGVQVFRVLRIEKGLGL</sequence>
<dbReference type="Proteomes" id="UP000684084">
    <property type="component" value="Unassembled WGS sequence"/>
</dbReference>
<evidence type="ECO:0000256" key="1">
    <source>
        <dbReference type="SAM" id="Phobius"/>
    </source>
</evidence>
<dbReference type="AlphaFoldDB" id="A0A915ZDZ4"/>
<evidence type="ECO:0000313" key="3">
    <source>
        <dbReference type="Proteomes" id="UP000684084"/>
    </source>
</evidence>
<name>A0A915ZDZ4_9GLOM</name>
<dbReference type="EMBL" id="CAGKOT010000029">
    <property type="protein sequence ID" value="CAB5371544.1"/>
    <property type="molecule type" value="Genomic_DNA"/>
</dbReference>
<feature type="transmembrane region" description="Helical" evidence="1">
    <location>
        <begin position="71"/>
        <end position="94"/>
    </location>
</feature>
<accession>A0A915ZDZ4</accession>
<comment type="caution">
    <text evidence="2">The sequence shown here is derived from an EMBL/GenBank/DDBJ whole genome shotgun (WGS) entry which is preliminary data.</text>
</comment>
<protein>
    <submittedName>
        <fullName evidence="2">Uncharacterized protein</fullName>
    </submittedName>
</protein>
<organism evidence="2 3">
    <name type="scientific">Rhizophagus irregularis</name>
    <dbReference type="NCBI Taxonomy" id="588596"/>
    <lineage>
        <taxon>Eukaryota</taxon>
        <taxon>Fungi</taxon>
        <taxon>Fungi incertae sedis</taxon>
        <taxon>Mucoromycota</taxon>
        <taxon>Glomeromycotina</taxon>
        <taxon>Glomeromycetes</taxon>
        <taxon>Glomerales</taxon>
        <taxon>Glomeraceae</taxon>
        <taxon>Rhizophagus</taxon>
    </lineage>
</organism>
<proteinExistence type="predicted"/>
<dbReference type="OrthoDB" id="10285175at2759"/>
<evidence type="ECO:0000313" key="2">
    <source>
        <dbReference type="EMBL" id="CAB5371544.1"/>
    </source>
</evidence>
<keyword evidence="1" id="KW-0472">Membrane</keyword>
<feature type="transmembrane region" description="Helical" evidence="1">
    <location>
        <begin position="115"/>
        <end position="137"/>
    </location>
</feature>
<keyword evidence="1" id="KW-1133">Transmembrane helix</keyword>